<comment type="caution">
    <text evidence="7">The sequence shown here is derived from an EMBL/GenBank/DDBJ whole genome shotgun (WGS) entry which is preliminary data.</text>
</comment>
<dbReference type="FunFam" id="3.30.1120.10:FF:000001">
    <property type="entry name" value="Arylsulfatase E"/>
    <property type="match status" value="1"/>
</dbReference>
<reference evidence="7 8" key="1">
    <citation type="submission" date="2018-01" db="EMBL/GenBank/DDBJ databases">
        <title>Comparison of the Chinese Bamboo Partridge and Red Junglefowl genome sequences highlights the importance of demography in genome evolution.</title>
        <authorList>
            <person name="Tiley G.P."/>
            <person name="Kimball R.T."/>
            <person name="Braun E.L."/>
            <person name="Burleigh J.G."/>
        </authorList>
    </citation>
    <scope>NUCLEOTIDE SEQUENCE [LARGE SCALE GENOMIC DNA]</scope>
    <source>
        <strain evidence="7">RTK389</strain>
        <tissue evidence="7">Blood</tissue>
    </source>
</reference>
<dbReference type="Pfam" id="PF14707">
    <property type="entry name" value="Sulfatase_C"/>
    <property type="match status" value="1"/>
</dbReference>
<keyword evidence="4" id="KW-0378">Hydrolase</keyword>
<dbReference type="GO" id="GO:0004065">
    <property type="term" value="F:arylsulfatase activity"/>
    <property type="evidence" value="ECO:0007669"/>
    <property type="project" value="TreeGrafter"/>
</dbReference>
<dbReference type="InterPro" id="IPR050738">
    <property type="entry name" value="Sulfatase"/>
</dbReference>
<organism evidence="7 8">
    <name type="scientific">Bambusicola thoracicus</name>
    <name type="common">Chinese bamboo-partridge</name>
    <name type="synonym">Perdix thoracica</name>
    <dbReference type="NCBI Taxonomy" id="9083"/>
    <lineage>
        <taxon>Eukaryota</taxon>
        <taxon>Metazoa</taxon>
        <taxon>Chordata</taxon>
        <taxon>Craniata</taxon>
        <taxon>Vertebrata</taxon>
        <taxon>Euteleostomi</taxon>
        <taxon>Archelosauria</taxon>
        <taxon>Archosauria</taxon>
        <taxon>Dinosauria</taxon>
        <taxon>Saurischia</taxon>
        <taxon>Theropoda</taxon>
        <taxon>Coelurosauria</taxon>
        <taxon>Aves</taxon>
        <taxon>Neognathae</taxon>
        <taxon>Galloanserae</taxon>
        <taxon>Galliformes</taxon>
        <taxon>Phasianidae</taxon>
        <taxon>Perdicinae</taxon>
        <taxon>Bambusicola</taxon>
    </lineage>
</organism>
<evidence type="ECO:0000256" key="2">
    <source>
        <dbReference type="ARBA" id="ARBA00008779"/>
    </source>
</evidence>
<evidence type="ECO:0000259" key="6">
    <source>
        <dbReference type="Pfam" id="PF00884"/>
    </source>
</evidence>
<dbReference type="GO" id="GO:0005783">
    <property type="term" value="C:endoplasmic reticulum"/>
    <property type="evidence" value="ECO:0007669"/>
    <property type="project" value="UniProtKB-ARBA"/>
</dbReference>
<dbReference type="PANTHER" id="PTHR42693">
    <property type="entry name" value="ARYLSULFATASE FAMILY MEMBER"/>
    <property type="match status" value="1"/>
</dbReference>
<sequence length="251" mass="27722">RLLDVIDKEGLKNTTFIYFASDHGGSVEAHRGNVRLGGWNGIYKGGKGMGGWEGGIRVPGIVRWPGVLPAGIVISEPTSIMDIFPTVVHLAGGIVPQDRYKRGFLNHVCSPFLFLVEANYVSHILTPTGGTIWKAHYATPLFQPEDSGACFERGICPCFGDGVTHHDPPLLFDLSQDPSEENPLSTDTEPLFDSVMKRIGKAVEEHRKTLTPVPQQLSPYNNVWKPWLQPCCGTFPFCWCDKETEKADDTL</sequence>
<accession>A0A2P4T2D2</accession>
<keyword evidence="8" id="KW-1185">Reference proteome</keyword>
<feature type="domain" description="Sulfatase N-terminal" evidence="6">
    <location>
        <begin position="1"/>
        <end position="92"/>
    </location>
</feature>
<dbReference type="EMBL" id="PPHD01011556">
    <property type="protein sequence ID" value="POI30502.1"/>
    <property type="molecule type" value="Genomic_DNA"/>
</dbReference>
<dbReference type="OrthoDB" id="103349at2759"/>
<name>A0A2P4T2D2_BAMTH</name>
<dbReference type="Proteomes" id="UP000237246">
    <property type="component" value="Unassembled WGS sequence"/>
</dbReference>
<dbReference type="PANTHER" id="PTHR42693:SF5">
    <property type="entry name" value="ARYLSULFATASE D"/>
    <property type="match status" value="1"/>
</dbReference>
<evidence type="ECO:0000313" key="7">
    <source>
        <dbReference type="EMBL" id="POI30502.1"/>
    </source>
</evidence>
<feature type="non-terminal residue" evidence="7">
    <location>
        <position position="1"/>
    </location>
</feature>
<comment type="similarity">
    <text evidence="2">Belongs to the sulfatase family.</text>
</comment>
<protein>
    <recommendedName>
        <fullName evidence="6">Sulfatase N-terminal domain-containing protein</fullName>
    </recommendedName>
</protein>
<dbReference type="SUPFAM" id="SSF53649">
    <property type="entry name" value="Alkaline phosphatase-like"/>
    <property type="match status" value="1"/>
</dbReference>
<proteinExistence type="inferred from homology"/>
<evidence type="ECO:0000313" key="8">
    <source>
        <dbReference type="Proteomes" id="UP000237246"/>
    </source>
</evidence>
<dbReference type="Gene3D" id="3.30.1120.10">
    <property type="match status" value="1"/>
</dbReference>
<evidence type="ECO:0000256" key="1">
    <source>
        <dbReference type="ARBA" id="ARBA00001913"/>
    </source>
</evidence>
<dbReference type="GO" id="GO:0046872">
    <property type="term" value="F:metal ion binding"/>
    <property type="evidence" value="ECO:0007669"/>
    <property type="project" value="UniProtKB-KW"/>
</dbReference>
<dbReference type="InterPro" id="IPR017850">
    <property type="entry name" value="Alkaline_phosphatase_core_sf"/>
</dbReference>
<keyword evidence="3" id="KW-0479">Metal-binding</keyword>
<evidence type="ECO:0000256" key="4">
    <source>
        <dbReference type="ARBA" id="ARBA00022801"/>
    </source>
</evidence>
<evidence type="ECO:0000256" key="3">
    <source>
        <dbReference type="ARBA" id="ARBA00022723"/>
    </source>
</evidence>
<gene>
    <name evidence="7" type="ORF">CIB84_005748</name>
</gene>
<dbReference type="Gene3D" id="3.40.720.10">
    <property type="entry name" value="Alkaline Phosphatase, subunit A"/>
    <property type="match status" value="1"/>
</dbReference>
<dbReference type="InterPro" id="IPR000917">
    <property type="entry name" value="Sulfatase_N"/>
</dbReference>
<comment type="cofactor">
    <cofactor evidence="1">
        <name>Ca(2+)</name>
        <dbReference type="ChEBI" id="CHEBI:29108"/>
    </cofactor>
</comment>
<evidence type="ECO:0000256" key="5">
    <source>
        <dbReference type="ARBA" id="ARBA00022837"/>
    </source>
</evidence>
<dbReference type="AlphaFoldDB" id="A0A2P4T2D2"/>
<keyword evidence="5" id="KW-0106">Calcium</keyword>
<dbReference type="Pfam" id="PF00884">
    <property type="entry name" value="Sulfatase"/>
    <property type="match status" value="1"/>
</dbReference>